<evidence type="ECO:0000256" key="10">
    <source>
        <dbReference type="RuleBase" id="RU366036"/>
    </source>
</evidence>
<evidence type="ECO:0000256" key="5">
    <source>
        <dbReference type="ARBA" id="ARBA00023015"/>
    </source>
</evidence>
<dbReference type="PANTHER" id="PTHR13381">
    <property type="entry name" value="RNA POLYMERASE II HOLOENZYME COMPONENT SRB7"/>
    <property type="match status" value="1"/>
</dbReference>
<feature type="coiled-coil region" evidence="11">
    <location>
        <begin position="111"/>
        <end position="148"/>
    </location>
</feature>
<keyword evidence="6 10" id="KW-0010">Activator</keyword>
<dbReference type="GO" id="GO:0016592">
    <property type="term" value="C:mediator complex"/>
    <property type="evidence" value="ECO:0007669"/>
    <property type="project" value="UniProtKB-UniRule"/>
</dbReference>
<protein>
    <recommendedName>
        <fullName evidence="4 10">Mediator of RNA polymerase II transcription subunit 21</fullName>
    </recommendedName>
</protein>
<evidence type="ECO:0000256" key="11">
    <source>
        <dbReference type="SAM" id="Coils"/>
    </source>
</evidence>
<dbReference type="GO" id="GO:0006357">
    <property type="term" value="P:regulation of transcription by RNA polymerase II"/>
    <property type="evidence" value="ECO:0007669"/>
    <property type="project" value="TreeGrafter"/>
</dbReference>
<name>A0AA39QS93_9LECA</name>
<keyword evidence="7 10" id="KW-0804">Transcription</keyword>
<keyword evidence="5 10" id="KW-0805">Transcription regulation</keyword>
<evidence type="ECO:0000256" key="8">
    <source>
        <dbReference type="ARBA" id="ARBA00023242"/>
    </source>
</evidence>
<dbReference type="EMBL" id="JAFEKC020000023">
    <property type="protein sequence ID" value="KAK0507489.1"/>
    <property type="molecule type" value="Genomic_DNA"/>
</dbReference>
<keyword evidence="11" id="KW-0175">Coiled coil</keyword>
<evidence type="ECO:0000256" key="6">
    <source>
        <dbReference type="ARBA" id="ARBA00023159"/>
    </source>
</evidence>
<evidence type="ECO:0000256" key="4">
    <source>
        <dbReference type="ARBA" id="ARBA00019691"/>
    </source>
</evidence>
<evidence type="ECO:0000313" key="14">
    <source>
        <dbReference type="Proteomes" id="UP001166286"/>
    </source>
</evidence>
<evidence type="ECO:0000256" key="3">
    <source>
        <dbReference type="ARBA" id="ARBA00011837"/>
    </source>
</evidence>
<evidence type="ECO:0000256" key="9">
    <source>
        <dbReference type="ARBA" id="ARBA00025687"/>
    </source>
</evidence>
<evidence type="ECO:0000256" key="12">
    <source>
        <dbReference type="SAM" id="MobiDB-lite"/>
    </source>
</evidence>
<dbReference type="PANTHER" id="PTHR13381:SF0">
    <property type="entry name" value="MEDIATOR OF RNA POLYMERASE II TRANSCRIPTION SUBUNIT 21"/>
    <property type="match status" value="1"/>
</dbReference>
<dbReference type="GO" id="GO:0003712">
    <property type="term" value="F:transcription coregulator activity"/>
    <property type="evidence" value="ECO:0007669"/>
    <property type="project" value="TreeGrafter"/>
</dbReference>
<comment type="caution">
    <text evidence="13">The sequence shown here is derived from an EMBL/GenBank/DDBJ whole genome shotgun (WGS) entry which is preliminary data.</text>
</comment>
<feature type="region of interest" description="Disordered" evidence="12">
    <location>
        <begin position="34"/>
        <end position="84"/>
    </location>
</feature>
<dbReference type="Gene3D" id="6.10.280.10">
    <property type="entry name" value="Mediator complex, subunit Med21"/>
    <property type="match status" value="1"/>
</dbReference>
<comment type="subunit">
    <text evidence="3 10">Component of the Mediator complex.</text>
</comment>
<organism evidence="13 14">
    <name type="scientific">Cladonia borealis</name>
    <dbReference type="NCBI Taxonomy" id="184061"/>
    <lineage>
        <taxon>Eukaryota</taxon>
        <taxon>Fungi</taxon>
        <taxon>Dikarya</taxon>
        <taxon>Ascomycota</taxon>
        <taxon>Pezizomycotina</taxon>
        <taxon>Lecanoromycetes</taxon>
        <taxon>OSLEUM clade</taxon>
        <taxon>Lecanoromycetidae</taxon>
        <taxon>Lecanorales</taxon>
        <taxon>Lecanorineae</taxon>
        <taxon>Cladoniaceae</taxon>
        <taxon>Cladonia</taxon>
    </lineage>
</organism>
<sequence>MADRLTQLQDCYDQLATQFYASIRYISLHHSASPLPPPFPTSQNQNQIQPSNGAIPTNNTTNAHQNDSTDPSSLPAEQRPDTPTTFAAAQRELAHDLLLKTRQIEAIIGVLPGVENSLEVQEQRIRELEGELREARMEREDVEKVREEWVGLVEGVIGGIRR</sequence>
<proteinExistence type="inferred from homology"/>
<comment type="similarity">
    <text evidence="2 10">Belongs to the Mediator complex subunit 21 family.</text>
</comment>
<keyword evidence="14" id="KW-1185">Reference proteome</keyword>
<dbReference type="InterPro" id="IPR037212">
    <property type="entry name" value="Med7/Med21-like"/>
</dbReference>
<dbReference type="Proteomes" id="UP001166286">
    <property type="component" value="Unassembled WGS sequence"/>
</dbReference>
<comment type="subcellular location">
    <subcellularLocation>
        <location evidence="1 10">Nucleus</location>
    </subcellularLocation>
</comment>
<evidence type="ECO:0000313" key="13">
    <source>
        <dbReference type="EMBL" id="KAK0507489.1"/>
    </source>
</evidence>
<accession>A0AA39QS93</accession>
<comment type="function">
    <text evidence="9 10">Component of the Mediator complex, a coactivator involved in the regulated transcription of nearly all RNA polymerase II-dependent genes. Mediator functions as a bridge to convey information from gene-specific regulatory proteins to the basal RNA polymerase II transcription machinery. Mediator is recruited to promoters by direct interactions with regulatory proteins and serves as a scaffold for the assembly of a functional preinitiation complex with RNA polymerase II and the general transcription factors.</text>
</comment>
<evidence type="ECO:0000256" key="7">
    <source>
        <dbReference type="ARBA" id="ARBA00023163"/>
    </source>
</evidence>
<evidence type="ECO:0000256" key="2">
    <source>
        <dbReference type="ARBA" id="ARBA00005770"/>
    </source>
</evidence>
<gene>
    <name evidence="13" type="ORF">JMJ35_010012</name>
</gene>
<dbReference type="Pfam" id="PF11221">
    <property type="entry name" value="Med21"/>
    <property type="match status" value="1"/>
</dbReference>
<feature type="compositionally biased region" description="Polar residues" evidence="12">
    <location>
        <begin position="43"/>
        <end position="72"/>
    </location>
</feature>
<dbReference type="InterPro" id="IPR021384">
    <property type="entry name" value="Mediator_Med21"/>
</dbReference>
<evidence type="ECO:0000256" key="1">
    <source>
        <dbReference type="ARBA" id="ARBA00004123"/>
    </source>
</evidence>
<keyword evidence="8 10" id="KW-0539">Nucleus</keyword>
<dbReference type="AlphaFoldDB" id="A0AA39QS93"/>
<reference evidence="13" key="1">
    <citation type="submission" date="2023-03" db="EMBL/GenBank/DDBJ databases">
        <title>Complete genome of Cladonia borealis.</title>
        <authorList>
            <person name="Park H."/>
        </authorList>
    </citation>
    <scope>NUCLEOTIDE SEQUENCE</scope>
    <source>
        <strain evidence="13">ANT050790</strain>
    </source>
</reference>
<dbReference type="SUPFAM" id="SSF140718">
    <property type="entry name" value="Mediator hinge subcomplex-like"/>
    <property type="match status" value="1"/>
</dbReference>